<protein>
    <submittedName>
        <fullName evidence="4">Uncharacterized protein</fullName>
    </submittedName>
</protein>
<feature type="region of interest" description="Disordered" evidence="3">
    <location>
        <begin position="34"/>
        <end position="65"/>
    </location>
</feature>
<feature type="region of interest" description="Disordered" evidence="3">
    <location>
        <begin position="140"/>
        <end position="162"/>
    </location>
</feature>
<feature type="compositionally biased region" description="Low complexity" evidence="3">
    <location>
        <begin position="53"/>
        <end position="64"/>
    </location>
</feature>
<dbReference type="STRING" id="3818.A0A445DY67"/>
<evidence type="ECO:0000313" key="5">
    <source>
        <dbReference type="Proteomes" id="UP000289738"/>
    </source>
</evidence>
<feature type="compositionally biased region" description="Low complexity" evidence="3">
    <location>
        <begin position="34"/>
        <end position="45"/>
    </location>
</feature>
<sequence length="190" mass="20728">MIMDGNNNNWVVKDGDHDDDICDASISTGSISSEASMNSACSSSSSDDELAEDASSSSSSSNSNGPLYKLSELMNHLPIKRGLSMFYQGKAESFTCLERVQSIENLAKKENGSSGYRNRKRIMKWRGLDTSNRRMMRISSSYTSPKAKISKKPPSRGSSFASLVTNKQRLSISSSSSLLGASTRSYVHKN</sequence>
<dbReference type="Gramene" id="arahy.Tifrunner.gnm2.ann2.Ah03g236700.1">
    <property type="protein sequence ID" value="arahy.Tifrunner.gnm2.ann2.Ah03g236700.1-CDS"/>
    <property type="gene ID" value="arahy.Tifrunner.gnm2.ann2.Ah03g236700"/>
</dbReference>
<dbReference type="EMBL" id="SDMP01000003">
    <property type="protein sequence ID" value="RYR68049.1"/>
    <property type="molecule type" value="Genomic_DNA"/>
</dbReference>
<dbReference type="PANTHER" id="PTHR33172">
    <property type="entry name" value="OS08G0516900 PROTEIN"/>
    <property type="match status" value="1"/>
</dbReference>
<gene>
    <name evidence="4" type="ORF">Ahy_A03g014512</name>
</gene>
<dbReference type="GO" id="GO:0006950">
    <property type="term" value="P:response to stress"/>
    <property type="evidence" value="ECO:0007669"/>
    <property type="project" value="UniProtKB-ARBA"/>
</dbReference>
<reference evidence="4 5" key="1">
    <citation type="submission" date="2019-01" db="EMBL/GenBank/DDBJ databases">
        <title>Sequencing of cultivated peanut Arachis hypogaea provides insights into genome evolution and oil improvement.</title>
        <authorList>
            <person name="Chen X."/>
        </authorList>
    </citation>
    <scope>NUCLEOTIDE SEQUENCE [LARGE SCALE GENOMIC DNA]</scope>
    <source>
        <strain evidence="5">cv. Fuhuasheng</strain>
        <tissue evidence="4">Leaves</tissue>
    </source>
</reference>
<proteinExistence type="predicted"/>
<comment type="caution">
    <text evidence="4">The sequence shown here is derived from an EMBL/GenBank/DDBJ whole genome shotgun (WGS) entry which is preliminary data.</text>
</comment>
<dbReference type="OrthoDB" id="694201at2759"/>
<evidence type="ECO:0000256" key="2">
    <source>
        <dbReference type="ARBA" id="ARBA00023242"/>
    </source>
</evidence>
<dbReference type="PANTHER" id="PTHR33172:SF103">
    <property type="entry name" value="PROTEIN OXIDATIVE STRESS 3"/>
    <property type="match status" value="1"/>
</dbReference>
<evidence type="ECO:0000256" key="1">
    <source>
        <dbReference type="ARBA" id="ARBA00004123"/>
    </source>
</evidence>
<name>A0A445DY67_ARAHY</name>
<comment type="subcellular location">
    <subcellularLocation>
        <location evidence="1">Nucleus</location>
    </subcellularLocation>
</comment>
<organism evidence="4 5">
    <name type="scientific">Arachis hypogaea</name>
    <name type="common">Peanut</name>
    <dbReference type="NCBI Taxonomy" id="3818"/>
    <lineage>
        <taxon>Eukaryota</taxon>
        <taxon>Viridiplantae</taxon>
        <taxon>Streptophyta</taxon>
        <taxon>Embryophyta</taxon>
        <taxon>Tracheophyta</taxon>
        <taxon>Spermatophyta</taxon>
        <taxon>Magnoliopsida</taxon>
        <taxon>eudicotyledons</taxon>
        <taxon>Gunneridae</taxon>
        <taxon>Pentapetalae</taxon>
        <taxon>rosids</taxon>
        <taxon>fabids</taxon>
        <taxon>Fabales</taxon>
        <taxon>Fabaceae</taxon>
        <taxon>Papilionoideae</taxon>
        <taxon>50 kb inversion clade</taxon>
        <taxon>dalbergioids sensu lato</taxon>
        <taxon>Dalbergieae</taxon>
        <taxon>Pterocarpus clade</taxon>
        <taxon>Arachis</taxon>
    </lineage>
</organism>
<keyword evidence="2" id="KW-0539">Nucleus</keyword>
<evidence type="ECO:0000256" key="3">
    <source>
        <dbReference type="SAM" id="MobiDB-lite"/>
    </source>
</evidence>
<keyword evidence="5" id="KW-1185">Reference proteome</keyword>
<dbReference type="GO" id="GO:0005634">
    <property type="term" value="C:nucleus"/>
    <property type="evidence" value="ECO:0007669"/>
    <property type="project" value="UniProtKB-SubCell"/>
</dbReference>
<evidence type="ECO:0000313" key="4">
    <source>
        <dbReference type="EMBL" id="RYR68049.1"/>
    </source>
</evidence>
<dbReference type="Proteomes" id="UP000289738">
    <property type="component" value="Chromosome A03"/>
</dbReference>
<accession>A0A445DY67</accession>
<dbReference type="InterPro" id="IPR051992">
    <property type="entry name" value="OxStress_Response_Reg"/>
</dbReference>
<dbReference type="AlphaFoldDB" id="A0A445DY67"/>